<evidence type="ECO:0000259" key="6">
    <source>
        <dbReference type="Pfam" id="PF16353"/>
    </source>
</evidence>
<evidence type="ECO:0000259" key="5">
    <source>
        <dbReference type="Pfam" id="PF02836"/>
    </source>
</evidence>
<dbReference type="EC" id="3.2.1.23" evidence="2"/>
<feature type="non-terminal residue" evidence="7">
    <location>
        <position position="1"/>
    </location>
</feature>
<dbReference type="SUPFAM" id="SSF49303">
    <property type="entry name" value="beta-Galactosidase/glucuronidase domain"/>
    <property type="match status" value="1"/>
</dbReference>
<feature type="domain" description="Beta-galactosidase" evidence="6">
    <location>
        <begin position="83"/>
        <end position="159"/>
    </location>
</feature>
<proteinExistence type="predicted"/>
<feature type="domain" description="Glycoside hydrolase family 2 catalytic" evidence="5">
    <location>
        <begin position="4"/>
        <end position="72"/>
    </location>
</feature>
<evidence type="ECO:0000256" key="3">
    <source>
        <dbReference type="ARBA" id="ARBA00022801"/>
    </source>
</evidence>
<dbReference type="GO" id="GO:0009341">
    <property type="term" value="C:beta-galactosidase complex"/>
    <property type="evidence" value="ECO:0007669"/>
    <property type="project" value="TreeGrafter"/>
</dbReference>
<dbReference type="InterPro" id="IPR050347">
    <property type="entry name" value="Bact_Beta-galactosidase"/>
</dbReference>
<name>X1MNA6_9ZZZZ</name>
<evidence type="ECO:0000256" key="4">
    <source>
        <dbReference type="ARBA" id="ARBA00023295"/>
    </source>
</evidence>
<evidence type="ECO:0000256" key="2">
    <source>
        <dbReference type="ARBA" id="ARBA00012756"/>
    </source>
</evidence>
<dbReference type="AlphaFoldDB" id="X1MNA6"/>
<dbReference type="InterPro" id="IPR013783">
    <property type="entry name" value="Ig-like_fold"/>
</dbReference>
<dbReference type="InterPro" id="IPR006103">
    <property type="entry name" value="Glyco_hydro_2_cat"/>
</dbReference>
<dbReference type="Gene3D" id="3.20.20.80">
    <property type="entry name" value="Glycosidases"/>
    <property type="match status" value="1"/>
</dbReference>
<dbReference type="PANTHER" id="PTHR46323">
    <property type="entry name" value="BETA-GALACTOSIDASE"/>
    <property type="match status" value="1"/>
</dbReference>
<reference evidence="7" key="1">
    <citation type="journal article" date="2014" name="Front. Microbiol.">
        <title>High frequency of phylogenetically diverse reductive dehalogenase-homologous genes in deep subseafloor sedimentary metagenomes.</title>
        <authorList>
            <person name="Kawai M."/>
            <person name="Futagami T."/>
            <person name="Toyoda A."/>
            <person name="Takaki Y."/>
            <person name="Nishi S."/>
            <person name="Hori S."/>
            <person name="Arai W."/>
            <person name="Tsubouchi T."/>
            <person name="Morono Y."/>
            <person name="Uchiyama I."/>
            <person name="Ito T."/>
            <person name="Fujiyama A."/>
            <person name="Inagaki F."/>
            <person name="Takami H."/>
        </authorList>
    </citation>
    <scope>NUCLEOTIDE SEQUENCE</scope>
    <source>
        <strain evidence="7">Expedition CK06-06</strain>
    </source>
</reference>
<dbReference type="Gene3D" id="2.60.40.10">
    <property type="entry name" value="Immunoglobulins"/>
    <property type="match status" value="1"/>
</dbReference>
<sequence length="161" mass="18439">RDKKRIIGGFIWDWMDQGIVKTDDKGAEYYAYGGDFGDPINSGNFCLNGVIFPDHTPKPALYEVKKVHQPVDIRVREISTLSLEVLNRHHFVSLERYLVKWEITRDGDVIQDGTIVMPAVQPGESFHFELPAKKIGKTGRKGRYFVRIVFTLKEEMPWAGS</sequence>
<organism evidence="7">
    <name type="scientific">marine sediment metagenome</name>
    <dbReference type="NCBI Taxonomy" id="412755"/>
    <lineage>
        <taxon>unclassified sequences</taxon>
        <taxon>metagenomes</taxon>
        <taxon>ecological metagenomes</taxon>
    </lineage>
</organism>
<accession>X1MNA6</accession>
<protein>
    <recommendedName>
        <fullName evidence="2">beta-galactosidase</fullName>
        <ecNumber evidence="2">3.2.1.23</ecNumber>
    </recommendedName>
</protein>
<dbReference type="InterPro" id="IPR017853">
    <property type="entry name" value="GH"/>
</dbReference>
<dbReference type="GO" id="GO:0005990">
    <property type="term" value="P:lactose catabolic process"/>
    <property type="evidence" value="ECO:0007669"/>
    <property type="project" value="TreeGrafter"/>
</dbReference>
<dbReference type="Pfam" id="PF16353">
    <property type="entry name" value="LacZ_4"/>
    <property type="match status" value="1"/>
</dbReference>
<dbReference type="PANTHER" id="PTHR46323:SF2">
    <property type="entry name" value="BETA-GALACTOSIDASE"/>
    <property type="match status" value="1"/>
</dbReference>
<comment type="catalytic activity">
    <reaction evidence="1">
        <text>Hydrolysis of terminal non-reducing beta-D-galactose residues in beta-D-galactosides.</text>
        <dbReference type="EC" id="3.2.1.23"/>
    </reaction>
</comment>
<dbReference type="GO" id="GO:0004565">
    <property type="term" value="F:beta-galactosidase activity"/>
    <property type="evidence" value="ECO:0007669"/>
    <property type="project" value="UniProtKB-EC"/>
</dbReference>
<dbReference type="EMBL" id="BARV01019711">
    <property type="protein sequence ID" value="GAI19496.1"/>
    <property type="molecule type" value="Genomic_DNA"/>
</dbReference>
<dbReference type="InterPro" id="IPR036156">
    <property type="entry name" value="Beta-gal/glucu_dom_sf"/>
</dbReference>
<keyword evidence="3" id="KW-0378">Hydrolase</keyword>
<dbReference type="InterPro" id="IPR032312">
    <property type="entry name" value="LacZ_4"/>
</dbReference>
<keyword evidence="4" id="KW-0326">Glycosidase</keyword>
<dbReference type="Pfam" id="PF02836">
    <property type="entry name" value="Glyco_hydro_2_C"/>
    <property type="match status" value="1"/>
</dbReference>
<comment type="caution">
    <text evidence="7">The sequence shown here is derived from an EMBL/GenBank/DDBJ whole genome shotgun (WGS) entry which is preliminary data.</text>
</comment>
<gene>
    <name evidence="7" type="ORF">S06H3_33065</name>
</gene>
<dbReference type="SUPFAM" id="SSF51445">
    <property type="entry name" value="(Trans)glycosidases"/>
    <property type="match status" value="1"/>
</dbReference>
<evidence type="ECO:0000313" key="7">
    <source>
        <dbReference type="EMBL" id="GAI19496.1"/>
    </source>
</evidence>
<evidence type="ECO:0000256" key="1">
    <source>
        <dbReference type="ARBA" id="ARBA00001412"/>
    </source>
</evidence>